<dbReference type="Proteomes" id="UP000199452">
    <property type="component" value="Unassembled WGS sequence"/>
</dbReference>
<gene>
    <name evidence="1" type="ORF">SAMN05216323_10585</name>
</gene>
<evidence type="ECO:0000313" key="2">
    <source>
        <dbReference type="Proteomes" id="UP000199452"/>
    </source>
</evidence>
<name>A0A1G6Q5T0_9BACT</name>
<dbReference type="AlphaFoldDB" id="A0A1G6Q5T0"/>
<reference evidence="1 2" key="1">
    <citation type="submission" date="2016-09" db="EMBL/GenBank/DDBJ databases">
        <authorList>
            <person name="Capua I."/>
            <person name="De Benedictis P."/>
            <person name="Joannis T."/>
            <person name="Lombin L.H."/>
            <person name="Cattoli G."/>
        </authorList>
    </citation>
    <scope>NUCLEOTIDE SEQUENCE [LARGE SCALE GENOMIC DNA]</scope>
    <source>
        <strain evidence="1 2">A7P-90m</strain>
    </source>
</reference>
<evidence type="ECO:0000313" key="1">
    <source>
        <dbReference type="EMBL" id="SDC87591.1"/>
    </source>
</evidence>
<protein>
    <submittedName>
        <fullName evidence="1">Uncharacterized protein</fullName>
    </submittedName>
</protein>
<organism evidence="1 2">
    <name type="scientific">Williamwhitmania taraxaci</name>
    <dbReference type="NCBI Taxonomy" id="1640674"/>
    <lineage>
        <taxon>Bacteria</taxon>
        <taxon>Pseudomonadati</taxon>
        <taxon>Bacteroidota</taxon>
        <taxon>Bacteroidia</taxon>
        <taxon>Bacteroidales</taxon>
        <taxon>Williamwhitmaniaceae</taxon>
        <taxon>Williamwhitmania</taxon>
    </lineage>
</organism>
<dbReference type="EMBL" id="FMYP01000058">
    <property type="protein sequence ID" value="SDC87591.1"/>
    <property type="molecule type" value="Genomic_DNA"/>
</dbReference>
<dbReference type="STRING" id="1640674.SAMN05216323_10585"/>
<accession>A0A1G6Q5T0</accession>
<sequence>MVPLLSSIVKVDNQFTILISVNNTKNTLIPAKFCYFCTLNT</sequence>
<keyword evidence="2" id="KW-1185">Reference proteome</keyword>
<proteinExistence type="predicted"/>